<evidence type="ECO:0000313" key="4">
    <source>
        <dbReference type="EMBL" id="HGE98772.1"/>
    </source>
</evidence>
<feature type="domain" description="2-C-methyl-D-erythritol 2,4-cyclodiphosphate synthase" evidence="3">
    <location>
        <begin position="1"/>
        <end position="151"/>
    </location>
</feature>
<feature type="binding site" evidence="1">
    <location>
        <position position="140"/>
    </location>
    <ligand>
        <name>4-CDP-2-C-methyl-D-erythritol 2-phosphate</name>
        <dbReference type="ChEBI" id="CHEBI:57919"/>
    </ligand>
</feature>
<comment type="subunit">
    <text evidence="1">Homotrimer.</text>
</comment>
<dbReference type="Pfam" id="PF02542">
    <property type="entry name" value="YgbB"/>
    <property type="match status" value="1"/>
</dbReference>
<organism evidence="4">
    <name type="scientific">candidate division WOR-3 bacterium</name>
    <dbReference type="NCBI Taxonomy" id="2052148"/>
    <lineage>
        <taxon>Bacteria</taxon>
        <taxon>Bacteria division WOR-3</taxon>
    </lineage>
</organism>
<evidence type="ECO:0000256" key="2">
    <source>
        <dbReference type="RuleBase" id="RU004395"/>
    </source>
</evidence>
<name>A0A7C3YSD8_UNCW3</name>
<dbReference type="CDD" id="cd00554">
    <property type="entry name" value="MECDP_synthase"/>
    <property type="match status" value="1"/>
</dbReference>
<feature type="binding site" evidence="1">
    <location>
        <position position="42"/>
    </location>
    <ligand>
        <name>a divalent metal cation</name>
        <dbReference type="ChEBI" id="CHEBI:60240"/>
    </ligand>
</feature>
<keyword evidence="1" id="KW-0479">Metal-binding</keyword>
<dbReference type="GO" id="GO:0046872">
    <property type="term" value="F:metal ion binding"/>
    <property type="evidence" value="ECO:0007669"/>
    <property type="project" value="UniProtKB-KW"/>
</dbReference>
<feature type="binding site" evidence="1">
    <location>
        <begin position="61"/>
        <end position="65"/>
    </location>
    <ligand>
        <name>4-CDP-2-C-methyl-D-erythritol 2-phosphate</name>
        <dbReference type="ChEBI" id="CHEBI:57919"/>
    </ligand>
</feature>
<feature type="binding site" evidence="1">
    <location>
        <position position="10"/>
    </location>
    <ligand>
        <name>a divalent metal cation</name>
        <dbReference type="ChEBI" id="CHEBI:60240"/>
    </ligand>
</feature>
<dbReference type="SUPFAM" id="SSF69765">
    <property type="entry name" value="IpsF-like"/>
    <property type="match status" value="1"/>
</dbReference>
<comment type="pathway">
    <text evidence="1">Isoprenoid biosynthesis; isopentenyl diphosphate biosynthesis via DXP pathway; isopentenyl diphosphate from 1-deoxy-D-xylulose 5-phosphate: step 4/6.</text>
</comment>
<dbReference type="InterPro" id="IPR003526">
    <property type="entry name" value="MECDP_synthase"/>
</dbReference>
<dbReference type="InterPro" id="IPR036571">
    <property type="entry name" value="MECDP_synthase_sf"/>
</dbReference>
<dbReference type="GO" id="GO:0019288">
    <property type="term" value="P:isopentenyl diphosphate biosynthetic process, methylerythritol 4-phosphate pathway"/>
    <property type="evidence" value="ECO:0007669"/>
    <property type="project" value="UniProtKB-UniRule"/>
</dbReference>
<dbReference type="NCBIfam" id="TIGR00151">
    <property type="entry name" value="ispF"/>
    <property type="match status" value="1"/>
</dbReference>
<comment type="caution">
    <text evidence="1">Lacks conserved residue(s) required for the propagation of feature annotation.</text>
</comment>
<keyword evidence="1 2" id="KW-0456">Lyase</keyword>
<comment type="function">
    <text evidence="1">Involved in the biosynthesis of isopentenyl diphosphate (IPP) and dimethylallyl diphosphate (DMAPP), two major building blocks of isoprenoid compounds. Catalyzes the conversion of 4-diphosphocytidyl-2-C-methyl-D-erythritol 2-phosphate (CDP-ME2P) to 2-C-methyl-D-erythritol 2,4-cyclodiphosphate (ME-CPP) with a corresponding release of cytidine 5-monophosphate (CMP).</text>
</comment>
<feature type="site" description="Transition state stabilizer" evidence="1">
    <location>
        <position position="34"/>
    </location>
</feature>
<dbReference type="AlphaFoldDB" id="A0A7C3YSD8"/>
<dbReference type="UniPathway" id="UPA00056">
    <property type="reaction ID" value="UER00095"/>
</dbReference>
<proteinExistence type="inferred from homology"/>
<dbReference type="GO" id="GO:0016114">
    <property type="term" value="P:terpenoid biosynthetic process"/>
    <property type="evidence" value="ECO:0007669"/>
    <property type="project" value="InterPro"/>
</dbReference>
<evidence type="ECO:0000256" key="1">
    <source>
        <dbReference type="HAMAP-Rule" id="MF_00107"/>
    </source>
</evidence>
<dbReference type="EMBL" id="DTMQ01000011">
    <property type="protein sequence ID" value="HGE98772.1"/>
    <property type="molecule type" value="Genomic_DNA"/>
</dbReference>
<protein>
    <recommendedName>
        <fullName evidence="1 2">2-C-methyl-D-erythritol 2,4-cyclodiphosphate synthase</fullName>
        <shortName evidence="1">MECDP-synthase</shortName>
        <shortName evidence="1">MECPP-synthase</shortName>
        <shortName evidence="1">MECPS</shortName>
        <ecNumber evidence="1 2">4.6.1.12</ecNumber>
    </recommendedName>
</protein>
<feature type="binding site" evidence="1">
    <location>
        <position position="8"/>
    </location>
    <ligand>
        <name>a divalent metal cation</name>
        <dbReference type="ChEBI" id="CHEBI:60240"/>
    </ligand>
</feature>
<dbReference type="Gene3D" id="3.30.1330.50">
    <property type="entry name" value="2-C-methyl-D-erythritol 2,4-cyclodiphosphate synthase"/>
    <property type="match status" value="1"/>
</dbReference>
<evidence type="ECO:0000259" key="3">
    <source>
        <dbReference type="Pfam" id="PF02542"/>
    </source>
</evidence>
<feature type="binding site" evidence="1">
    <location>
        <begin position="56"/>
        <end position="58"/>
    </location>
    <ligand>
        <name>4-CDP-2-C-methyl-D-erythritol 2-phosphate</name>
        <dbReference type="ChEBI" id="CHEBI:57919"/>
    </ligand>
</feature>
<comment type="cofactor">
    <cofactor evidence="1">
        <name>a divalent metal cation</name>
        <dbReference type="ChEBI" id="CHEBI:60240"/>
    </cofactor>
    <text evidence="1">Binds 1 divalent metal cation per subunit.</text>
</comment>
<comment type="similarity">
    <text evidence="1 2">Belongs to the IspF family.</text>
</comment>
<dbReference type="HAMAP" id="MF_00107">
    <property type="entry name" value="IspF"/>
    <property type="match status" value="1"/>
</dbReference>
<dbReference type="GO" id="GO:0008685">
    <property type="term" value="F:2-C-methyl-D-erythritol 2,4-cyclodiphosphate synthase activity"/>
    <property type="evidence" value="ECO:0007669"/>
    <property type="project" value="UniProtKB-UniRule"/>
</dbReference>
<keyword evidence="1 2" id="KW-0414">Isoprene biosynthesis</keyword>
<dbReference type="PANTHER" id="PTHR43181:SF1">
    <property type="entry name" value="2-C-METHYL-D-ERYTHRITOL 2,4-CYCLODIPHOSPHATE SYNTHASE, CHLOROPLASTIC"/>
    <property type="match status" value="1"/>
</dbReference>
<feature type="binding site" evidence="1">
    <location>
        <begin position="8"/>
        <end position="10"/>
    </location>
    <ligand>
        <name>4-CDP-2-C-methyl-D-erythritol 2-phosphate</name>
        <dbReference type="ChEBI" id="CHEBI:57919"/>
    </ligand>
</feature>
<comment type="catalytic activity">
    <reaction evidence="1 2">
        <text>4-CDP-2-C-methyl-D-erythritol 2-phosphate = 2-C-methyl-D-erythritol 2,4-cyclic diphosphate + CMP</text>
        <dbReference type="Rhea" id="RHEA:23864"/>
        <dbReference type="ChEBI" id="CHEBI:57919"/>
        <dbReference type="ChEBI" id="CHEBI:58483"/>
        <dbReference type="ChEBI" id="CHEBI:60377"/>
        <dbReference type="EC" id="4.6.1.12"/>
    </reaction>
</comment>
<dbReference type="PANTHER" id="PTHR43181">
    <property type="entry name" value="2-C-METHYL-D-ERYTHRITOL 2,4-CYCLODIPHOSPHATE SYNTHASE, CHLOROPLASTIC"/>
    <property type="match status" value="1"/>
</dbReference>
<comment type="caution">
    <text evidence="4">The sequence shown here is derived from an EMBL/GenBank/DDBJ whole genome shotgun (WGS) entry which is preliminary data.</text>
</comment>
<feature type="binding site" evidence="1">
    <location>
        <begin position="34"/>
        <end position="35"/>
    </location>
    <ligand>
        <name>4-CDP-2-C-methyl-D-erythritol 2-phosphate</name>
        <dbReference type="ChEBI" id="CHEBI:57919"/>
    </ligand>
</feature>
<gene>
    <name evidence="1" type="primary">ispF</name>
    <name evidence="4" type="ORF">ENX07_01700</name>
</gene>
<dbReference type="EC" id="4.6.1.12" evidence="1 2"/>
<sequence>MKVGIGFDVHPLKEGRRLILGGCEIPHPKGLLGHSDGDCLIHALVDAILGALGKGDIGSFFPDTDPQYKDISSLYFLRETKRILAEEGFRIVNIDTVVISEEVMIEPYREAMRRKIAEVLACAPEMVSIKGKRGEGVIDKEAIISWAVVLLERI</sequence>
<reference evidence="4" key="1">
    <citation type="journal article" date="2020" name="mSystems">
        <title>Genome- and Community-Level Interaction Insights into Carbon Utilization and Element Cycling Functions of Hydrothermarchaeota in Hydrothermal Sediment.</title>
        <authorList>
            <person name="Zhou Z."/>
            <person name="Liu Y."/>
            <person name="Xu W."/>
            <person name="Pan J."/>
            <person name="Luo Z.H."/>
            <person name="Li M."/>
        </authorList>
    </citation>
    <scope>NUCLEOTIDE SEQUENCE [LARGE SCALE GENOMIC DNA]</scope>
    <source>
        <strain evidence="4">SpSt-906</strain>
    </source>
</reference>
<accession>A0A7C3YSD8</accession>